<dbReference type="RefSeq" id="WP_188710469.1">
    <property type="nucleotide sequence ID" value="NZ_BMHO01000001.1"/>
</dbReference>
<dbReference type="Proteomes" id="UP000633205">
    <property type="component" value="Unassembled WGS sequence"/>
</dbReference>
<dbReference type="PANTHER" id="PTHR48106:SF18">
    <property type="entry name" value="QUINONE OXIDOREDUCTASE PIG3"/>
    <property type="match status" value="1"/>
</dbReference>
<dbReference type="GO" id="GO:0070402">
    <property type="term" value="F:NADPH binding"/>
    <property type="evidence" value="ECO:0007669"/>
    <property type="project" value="TreeGrafter"/>
</dbReference>
<dbReference type="EMBL" id="BMHO01000001">
    <property type="protein sequence ID" value="GGD25618.1"/>
    <property type="molecule type" value="Genomic_DNA"/>
</dbReference>
<dbReference type="PANTHER" id="PTHR48106">
    <property type="entry name" value="QUINONE OXIDOREDUCTASE PIG3-RELATED"/>
    <property type="match status" value="1"/>
</dbReference>
<proteinExistence type="predicted"/>
<keyword evidence="1" id="KW-0521">NADP</keyword>
<feature type="domain" description="Enoyl reductase (ER)" evidence="3">
    <location>
        <begin position="14"/>
        <end position="306"/>
    </location>
</feature>
<accession>A0A917DC53</accession>
<evidence type="ECO:0000313" key="5">
    <source>
        <dbReference type="Proteomes" id="UP000633205"/>
    </source>
</evidence>
<dbReference type="InterPro" id="IPR020843">
    <property type="entry name" value="ER"/>
</dbReference>
<dbReference type="SUPFAM" id="SSF51735">
    <property type="entry name" value="NAD(P)-binding Rossmann-fold domains"/>
    <property type="match status" value="1"/>
</dbReference>
<dbReference type="SMART" id="SM00829">
    <property type="entry name" value="PKS_ER"/>
    <property type="match status" value="1"/>
</dbReference>
<evidence type="ECO:0000313" key="4">
    <source>
        <dbReference type="EMBL" id="GGD25618.1"/>
    </source>
</evidence>
<reference evidence="4" key="1">
    <citation type="journal article" date="2014" name="Int. J. Syst. Evol. Microbiol.">
        <title>Complete genome sequence of Corynebacterium casei LMG S-19264T (=DSM 44701T), isolated from a smear-ripened cheese.</title>
        <authorList>
            <consortium name="US DOE Joint Genome Institute (JGI-PGF)"/>
            <person name="Walter F."/>
            <person name="Albersmeier A."/>
            <person name="Kalinowski J."/>
            <person name="Ruckert C."/>
        </authorList>
    </citation>
    <scope>NUCLEOTIDE SEQUENCE</scope>
    <source>
        <strain evidence="4">CGMCC 1.15152</strain>
    </source>
</reference>
<gene>
    <name evidence="4" type="ORF">GCM10010915_02000</name>
</gene>
<protein>
    <submittedName>
        <fullName evidence="4">Zinc-binding alcohol dehydrogenase</fullName>
    </submittedName>
</protein>
<dbReference type="Pfam" id="PF08240">
    <property type="entry name" value="ADH_N"/>
    <property type="match status" value="1"/>
</dbReference>
<dbReference type="Gene3D" id="3.90.180.10">
    <property type="entry name" value="Medium-chain alcohol dehydrogenases, catalytic domain"/>
    <property type="match status" value="1"/>
</dbReference>
<dbReference type="InterPro" id="IPR036291">
    <property type="entry name" value="NAD(P)-bd_dom_sf"/>
</dbReference>
<comment type="caution">
    <text evidence="4">The sequence shown here is derived from an EMBL/GenBank/DDBJ whole genome shotgun (WGS) entry which is preliminary data.</text>
</comment>
<dbReference type="InterPro" id="IPR011032">
    <property type="entry name" value="GroES-like_sf"/>
</dbReference>
<dbReference type="SUPFAM" id="SSF50129">
    <property type="entry name" value="GroES-like"/>
    <property type="match status" value="1"/>
</dbReference>
<sequence>MSGTASIVGFDRPGDPNVLAVRTAPLSVPGASEARVRVAAAGVHPADVALRAGLRPIAGPAPHVPGMAFSGVVDMAGDGSVWRAGDRVMGMALPSGRRGGAYRSVIVAPDDTLAAVPAHVDLAHAAVLPMNGHTAAQALRSLGAQPGETVAVTGAAGALGAIVVPLAAQRGLRVVAVARETDRQRVRSLGANAFVASGDNLADRIVAAAGDAVAGLVDLAVLDDEVLLAVRPGGVIATLRGWTGPEGTTVRVLPVMVPEEWHRGAQLEELADTRYLSRPLRAFAPEHAAEAHRLIASRGVRESVVIDFS</sequence>
<name>A0A917DC53_9MICO</name>
<evidence type="ECO:0000256" key="1">
    <source>
        <dbReference type="ARBA" id="ARBA00022857"/>
    </source>
</evidence>
<organism evidence="4 5">
    <name type="scientific">Microbacterium faecale</name>
    <dbReference type="NCBI Taxonomy" id="1804630"/>
    <lineage>
        <taxon>Bacteria</taxon>
        <taxon>Bacillati</taxon>
        <taxon>Actinomycetota</taxon>
        <taxon>Actinomycetes</taxon>
        <taxon>Micrococcales</taxon>
        <taxon>Microbacteriaceae</taxon>
        <taxon>Microbacterium</taxon>
    </lineage>
</organism>
<evidence type="ECO:0000256" key="2">
    <source>
        <dbReference type="ARBA" id="ARBA00023002"/>
    </source>
</evidence>
<reference evidence="4" key="2">
    <citation type="submission" date="2020-09" db="EMBL/GenBank/DDBJ databases">
        <authorList>
            <person name="Sun Q."/>
            <person name="Zhou Y."/>
        </authorList>
    </citation>
    <scope>NUCLEOTIDE SEQUENCE</scope>
    <source>
        <strain evidence="4">CGMCC 1.15152</strain>
    </source>
</reference>
<dbReference type="InterPro" id="IPR013154">
    <property type="entry name" value="ADH-like_N"/>
</dbReference>
<dbReference type="Gene3D" id="3.40.50.720">
    <property type="entry name" value="NAD(P)-binding Rossmann-like Domain"/>
    <property type="match status" value="1"/>
</dbReference>
<keyword evidence="2" id="KW-0560">Oxidoreductase</keyword>
<dbReference type="GO" id="GO:0016651">
    <property type="term" value="F:oxidoreductase activity, acting on NAD(P)H"/>
    <property type="evidence" value="ECO:0007669"/>
    <property type="project" value="TreeGrafter"/>
</dbReference>
<dbReference type="AlphaFoldDB" id="A0A917DC53"/>
<evidence type="ECO:0000259" key="3">
    <source>
        <dbReference type="SMART" id="SM00829"/>
    </source>
</evidence>
<dbReference type="CDD" id="cd05289">
    <property type="entry name" value="MDR_like_2"/>
    <property type="match status" value="1"/>
</dbReference>
<keyword evidence="5" id="KW-1185">Reference proteome</keyword>